<keyword evidence="1" id="KW-0808">Transferase</keyword>
<evidence type="ECO:0000256" key="2">
    <source>
        <dbReference type="SAM" id="MobiDB-lite"/>
    </source>
</evidence>
<evidence type="ECO:0000256" key="1">
    <source>
        <dbReference type="ARBA" id="ARBA00022679"/>
    </source>
</evidence>
<feature type="domain" description="Glycosyl transferase family 1" evidence="3">
    <location>
        <begin position="214"/>
        <end position="332"/>
    </location>
</feature>
<protein>
    <submittedName>
        <fullName evidence="4">Glycosyltransferase family 4 protein</fullName>
    </submittedName>
</protein>
<dbReference type="InterPro" id="IPR001296">
    <property type="entry name" value="Glyco_trans_1"/>
</dbReference>
<evidence type="ECO:0000259" key="3">
    <source>
        <dbReference type="Pfam" id="PF00534"/>
    </source>
</evidence>
<sequence>MHVFLDISRLLTVAHRPAPSGIDRVEMAYARHWMLHHPQNCTFVAEVPLLGFAALPLSLVRELVAALEESWESGTRLAANAARRARLALPFGRPAMNEALRKPGPKSFLLVSHRALERPGRIAAMRRNGCHFVPLIHDLIPLQHPEFARDGQAERHKRRIVTTAALADGIIVNSAATAEELAPWLSARNDRPLIAVAPLGVSPSSVDAPPVSLRPYFVALGTIEPRKNHLLLLNLWRQFANAMGGAAPRLVVVGRRGWENENVLDMLERCSALDGLVRESGSLPDREVASLLRGARALLFPSFAEGFGLPLAESLALGVPALASDLPALREVGRKVPDYLDPLDGPAWRNAVLDYARPDSPGRRAQLSRLTQWRPPSWDEHFIEVEQLFSDLVRRPTEPLAPRVSEPHHDMVRRGTARRDEGMP</sequence>
<dbReference type="PANTHER" id="PTHR46401:SF2">
    <property type="entry name" value="GLYCOSYLTRANSFERASE WBBK-RELATED"/>
    <property type="match status" value="1"/>
</dbReference>
<feature type="compositionally biased region" description="Basic and acidic residues" evidence="2">
    <location>
        <begin position="405"/>
        <end position="424"/>
    </location>
</feature>
<keyword evidence="5" id="KW-1185">Reference proteome</keyword>
<dbReference type="CDD" id="cd03809">
    <property type="entry name" value="GT4_MtfB-like"/>
    <property type="match status" value="1"/>
</dbReference>
<gene>
    <name evidence="4" type="ORF">JJQ90_02745</name>
</gene>
<evidence type="ECO:0000313" key="5">
    <source>
        <dbReference type="Proteomes" id="UP000689967"/>
    </source>
</evidence>
<reference evidence="4 5" key="1">
    <citation type="submission" date="2021-01" db="EMBL/GenBank/DDBJ databases">
        <title>Roseomonas sp. nov, a bacterium isolated from an oil production mixture in Yumen Oilfield.</title>
        <authorList>
            <person name="Wu D."/>
        </authorList>
    </citation>
    <scope>NUCLEOTIDE SEQUENCE [LARGE SCALE GENOMIC DNA]</scope>
    <source>
        <strain evidence="4 5">ROY-5-3</strain>
    </source>
</reference>
<comment type="caution">
    <text evidence="4">The sequence shown here is derived from an EMBL/GenBank/DDBJ whole genome shotgun (WGS) entry which is preliminary data.</text>
</comment>
<evidence type="ECO:0000313" key="4">
    <source>
        <dbReference type="EMBL" id="MBU8542603.1"/>
    </source>
</evidence>
<dbReference type="PANTHER" id="PTHR46401">
    <property type="entry name" value="GLYCOSYLTRANSFERASE WBBK-RELATED"/>
    <property type="match status" value="1"/>
</dbReference>
<dbReference type="RefSeq" id="WP_216872910.1">
    <property type="nucleotide sequence ID" value="NZ_JAERQM010000001.1"/>
</dbReference>
<accession>A0ABS6H4E6</accession>
<name>A0ABS6H4E6_9PROT</name>
<dbReference type="EMBL" id="JAERQM010000001">
    <property type="protein sequence ID" value="MBU8542603.1"/>
    <property type="molecule type" value="Genomic_DNA"/>
</dbReference>
<dbReference type="Pfam" id="PF00534">
    <property type="entry name" value="Glycos_transf_1"/>
    <property type="match status" value="1"/>
</dbReference>
<dbReference type="Proteomes" id="UP000689967">
    <property type="component" value="Unassembled WGS sequence"/>
</dbReference>
<proteinExistence type="predicted"/>
<organism evidence="4 5">
    <name type="scientific">Falsiroseomonas oleicola</name>
    <dbReference type="NCBI Taxonomy" id="2801474"/>
    <lineage>
        <taxon>Bacteria</taxon>
        <taxon>Pseudomonadati</taxon>
        <taxon>Pseudomonadota</taxon>
        <taxon>Alphaproteobacteria</taxon>
        <taxon>Acetobacterales</taxon>
        <taxon>Roseomonadaceae</taxon>
        <taxon>Falsiroseomonas</taxon>
    </lineage>
</organism>
<feature type="region of interest" description="Disordered" evidence="2">
    <location>
        <begin position="399"/>
        <end position="424"/>
    </location>
</feature>